<dbReference type="Proteomes" id="UP000000374">
    <property type="component" value="Chromosome"/>
</dbReference>
<dbReference type="AlphaFoldDB" id="A1WKK7"/>
<protein>
    <submittedName>
        <fullName evidence="1">Uncharacterized protein</fullName>
    </submittedName>
</protein>
<evidence type="ECO:0000313" key="2">
    <source>
        <dbReference type="Proteomes" id="UP000000374"/>
    </source>
</evidence>
<keyword evidence="2" id="KW-1185">Reference proteome</keyword>
<name>A1WKK7_VEREI</name>
<dbReference type="KEGG" id="vei:Veis_2418"/>
<dbReference type="EMBL" id="CP000542">
    <property type="protein sequence ID" value="ABM58164.1"/>
    <property type="molecule type" value="Genomic_DNA"/>
</dbReference>
<proteinExistence type="predicted"/>
<reference evidence="2" key="1">
    <citation type="submission" date="2006-12" db="EMBL/GenBank/DDBJ databases">
        <title>Complete sequence of chromosome 1 of Verminephrobacter eiseniae EF01-2.</title>
        <authorList>
            <person name="Copeland A."/>
            <person name="Lucas S."/>
            <person name="Lapidus A."/>
            <person name="Barry K."/>
            <person name="Detter J.C."/>
            <person name="Glavina del Rio T."/>
            <person name="Dalin E."/>
            <person name="Tice H."/>
            <person name="Pitluck S."/>
            <person name="Chertkov O."/>
            <person name="Brettin T."/>
            <person name="Bruce D."/>
            <person name="Han C."/>
            <person name="Tapia R."/>
            <person name="Gilna P."/>
            <person name="Schmutz J."/>
            <person name="Larimer F."/>
            <person name="Land M."/>
            <person name="Hauser L."/>
            <person name="Kyrpides N."/>
            <person name="Kim E."/>
            <person name="Stahl D."/>
            <person name="Richardson P."/>
        </authorList>
    </citation>
    <scope>NUCLEOTIDE SEQUENCE [LARGE SCALE GENOMIC DNA]</scope>
    <source>
        <strain evidence="2">EF01-2</strain>
    </source>
</reference>
<dbReference type="HOGENOM" id="CLU_2453786_0_0_4"/>
<evidence type="ECO:0000313" key="1">
    <source>
        <dbReference type="EMBL" id="ABM58164.1"/>
    </source>
</evidence>
<sequence>MFVHCQAVYIIKMMLLCAANQTFSNRSATTAGRTAFDDLPDPRRRECPHRFDELLQLLGQPFPGPAAGPEFPADRAVRIGAATFETPLR</sequence>
<organism evidence="1 2">
    <name type="scientific">Verminephrobacter eiseniae (strain EF01-2)</name>
    <dbReference type="NCBI Taxonomy" id="391735"/>
    <lineage>
        <taxon>Bacteria</taxon>
        <taxon>Pseudomonadati</taxon>
        <taxon>Pseudomonadota</taxon>
        <taxon>Betaproteobacteria</taxon>
        <taxon>Burkholderiales</taxon>
        <taxon>Comamonadaceae</taxon>
        <taxon>Verminephrobacter</taxon>
    </lineage>
</organism>
<dbReference type="STRING" id="391735.Veis_2418"/>
<accession>A1WKK7</accession>
<gene>
    <name evidence="1" type="ordered locus">Veis_2418</name>
</gene>